<keyword evidence="4" id="KW-1185">Reference proteome</keyword>
<dbReference type="RefSeq" id="WP_051984913.1">
    <property type="nucleotide sequence ID" value="NZ_CCCS020000052.1"/>
</dbReference>
<accession>A0A060UTC0</accession>
<gene>
    <name evidence="3" type="ORF">AFERRI_20844</name>
    <name evidence="2" type="ORF">AFERRI_560209</name>
</gene>
<dbReference type="Proteomes" id="UP000193925">
    <property type="component" value="Chromosome AFERRI"/>
</dbReference>
<reference evidence="2" key="2">
    <citation type="submission" date="2014-07" db="EMBL/GenBank/DDBJ databases">
        <title>Initial genome analysis of the psychrotolerant acidophile Acidithiobacillus ferrivorans CF27: insights into iron and sulfur oxidation pathways and into biofilm formation.</title>
        <authorList>
            <person name="Talla E."/>
            <person name="Hedrich S."/>
            <person name="Mangenot S."/>
            <person name="Ji B."/>
            <person name="Johnson D.B."/>
            <person name="Barbe V."/>
            <person name="Bonnefoy V."/>
        </authorList>
    </citation>
    <scope>NUCLEOTIDE SEQUENCE [LARGE SCALE GENOMIC DNA]</scope>
    <source>
        <strain evidence="2">CF27</strain>
    </source>
</reference>
<name>A0A060UTC0_9PROT</name>
<sequence>MINKRAIATLTAASLALFSASAMADSAWNASQNPILAANNEIGLAATGTLMNYQEHFATTGVLSAPMDDTESGWLPGFSVNLSGMNNNLTRNLYLSLNYNYSSAGIAYKGFVYNPGIPNSVRRADTTDQATTQNFLGKLGKGFSISDNMMLTPYIAGGFLLWNRQLPGTHERYHSALVGAGLMYQYAPTARLVLGADMRVLALVGGGIKTSQWSSGFGTSGEETVGIHADYKISGGWHVYGGLDFTHLTYTGTGIVTFYQGATKYIGKEPPSSTNLLGMNLGLAYSY</sequence>
<dbReference type="EMBL" id="CCCS020000052">
    <property type="protein sequence ID" value="CDQ11660.1"/>
    <property type="molecule type" value="Genomic_DNA"/>
</dbReference>
<proteinExistence type="predicted"/>
<evidence type="ECO:0000256" key="1">
    <source>
        <dbReference type="SAM" id="SignalP"/>
    </source>
</evidence>
<keyword evidence="1" id="KW-0732">Signal</keyword>
<reference evidence="3 4" key="3">
    <citation type="submission" date="2017-03" db="EMBL/GenBank/DDBJ databases">
        <authorList>
            <person name="Regsiter A."/>
            <person name="William W."/>
        </authorList>
    </citation>
    <scope>NUCLEOTIDE SEQUENCE [LARGE SCALE GENOMIC DNA]</scope>
    <source>
        <strain evidence="3">PRJEB5721</strain>
    </source>
</reference>
<evidence type="ECO:0000313" key="3">
    <source>
        <dbReference type="EMBL" id="SMH66055.1"/>
    </source>
</evidence>
<organism evidence="2">
    <name type="scientific">Acidithiobacillus ferrivorans</name>
    <dbReference type="NCBI Taxonomy" id="160808"/>
    <lineage>
        <taxon>Bacteria</taxon>
        <taxon>Pseudomonadati</taxon>
        <taxon>Pseudomonadota</taxon>
        <taxon>Acidithiobacillia</taxon>
        <taxon>Acidithiobacillales</taxon>
        <taxon>Acidithiobacillaceae</taxon>
        <taxon>Acidithiobacillus</taxon>
    </lineage>
</organism>
<evidence type="ECO:0000313" key="2">
    <source>
        <dbReference type="EMBL" id="CDQ11660.1"/>
    </source>
</evidence>
<feature type="signal peptide" evidence="1">
    <location>
        <begin position="1"/>
        <end position="24"/>
    </location>
</feature>
<dbReference type="EMBL" id="LT841305">
    <property type="protein sequence ID" value="SMH66055.1"/>
    <property type="molecule type" value="Genomic_DNA"/>
</dbReference>
<feature type="chain" id="PRO_5001588417" description="Outer membrane protein beta-barrel domain-containing protein" evidence="1">
    <location>
        <begin position="25"/>
        <end position="287"/>
    </location>
</feature>
<evidence type="ECO:0000313" key="4">
    <source>
        <dbReference type="Proteomes" id="UP000193925"/>
    </source>
</evidence>
<evidence type="ECO:0008006" key="5">
    <source>
        <dbReference type="Google" id="ProtNLM"/>
    </source>
</evidence>
<protein>
    <recommendedName>
        <fullName evidence="5">Outer membrane protein beta-barrel domain-containing protein</fullName>
    </recommendedName>
</protein>
<dbReference type="AlphaFoldDB" id="A0A060UTC0"/>
<reference evidence="2" key="1">
    <citation type="submission" date="2014-03" db="EMBL/GenBank/DDBJ databases">
        <authorList>
            <person name="Genoscope - CEA"/>
        </authorList>
    </citation>
    <scope>NUCLEOTIDE SEQUENCE [LARGE SCALE GENOMIC DNA]</scope>
    <source>
        <strain evidence="2">CF27</strain>
    </source>
</reference>